<name>A0A5A5U1H4_LEUCI</name>
<organism evidence="1 2">
    <name type="scientific">Leuconostoc citreum</name>
    <dbReference type="NCBI Taxonomy" id="33964"/>
    <lineage>
        <taxon>Bacteria</taxon>
        <taxon>Bacillati</taxon>
        <taxon>Bacillota</taxon>
        <taxon>Bacilli</taxon>
        <taxon>Lactobacillales</taxon>
        <taxon>Lactobacillaceae</taxon>
        <taxon>Leuconostoc</taxon>
    </lineage>
</organism>
<sequence>MQTLSISPQNLLTILIGQQTILSHAPSGQFLLATHKHAQLNLPSEMAGCIVYIDDQSQATLVALVHPFHVAQHDSIFDTDDRRIHREPYNWFGPQALVIEKKLNDFSKTYDGPLTEDGAIPRNYIPDNIAQPALLSDEYWNSYLPFVNDPTGSFAQQVQPLFKHNQNS</sequence>
<dbReference type="EMBL" id="BJJW01000006">
    <property type="protein sequence ID" value="GDZ83832.1"/>
    <property type="molecule type" value="Genomic_DNA"/>
</dbReference>
<protein>
    <submittedName>
        <fullName evidence="1">Uncharacterized protein</fullName>
    </submittedName>
</protein>
<dbReference type="AlphaFoldDB" id="A0A5A5U1H4"/>
<dbReference type="RefSeq" id="WP_099044980.1">
    <property type="nucleotide sequence ID" value="NZ_BJJW01000006.1"/>
</dbReference>
<evidence type="ECO:0000313" key="2">
    <source>
        <dbReference type="Proteomes" id="UP000323274"/>
    </source>
</evidence>
<comment type="caution">
    <text evidence="1">The sequence shown here is derived from an EMBL/GenBank/DDBJ whole genome shotgun (WGS) entry which is preliminary data.</text>
</comment>
<proteinExistence type="predicted"/>
<dbReference type="Proteomes" id="UP000323274">
    <property type="component" value="Unassembled WGS sequence"/>
</dbReference>
<reference evidence="1 2" key="1">
    <citation type="submission" date="2019-04" db="EMBL/GenBank/DDBJ databases">
        <title>A pseudo-fructophilic Leuconostoc citreum strain F192-5 isolated from peel of satsuma mandarin: the first report for isolation and characterization of strain-dependent fructophilic-like characteristics.</title>
        <authorList>
            <person name="Maeno S."/>
            <person name="Tanizawa Y."/>
            <person name="Kajikawa A."/>
            <person name="Kanesaki Y."/>
            <person name="Kubota E."/>
            <person name="Arita M."/>
            <person name="Leon D."/>
            <person name="Endo A."/>
        </authorList>
    </citation>
    <scope>NUCLEOTIDE SEQUENCE [LARGE SCALE GENOMIC DNA]</scope>
    <source>
        <strain evidence="1 2">F192-5</strain>
    </source>
</reference>
<gene>
    <name evidence="1" type="ORF">LCIT_10740</name>
</gene>
<accession>A0A5A5U1H4</accession>
<evidence type="ECO:0000313" key="1">
    <source>
        <dbReference type="EMBL" id="GDZ83832.1"/>
    </source>
</evidence>